<dbReference type="AlphaFoldDB" id="A0A554LL86"/>
<dbReference type="Proteomes" id="UP000316495">
    <property type="component" value="Unassembled WGS sequence"/>
</dbReference>
<keyword evidence="1" id="KW-0436">Ligase</keyword>
<feature type="domain" description="Methionyl/Leucyl tRNA synthetase" evidence="6">
    <location>
        <begin position="2"/>
        <end position="102"/>
    </location>
</feature>
<keyword evidence="4" id="KW-0648">Protein biosynthesis</keyword>
<dbReference type="SUPFAM" id="SSF52374">
    <property type="entry name" value="Nucleotidylyl transferase"/>
    <property type="match status" value="1"/>
</dbReference>
<evidence type="ECO:0000313" key="8">
    <source>
        <dbReference type="Proteomes" id="UP000316495"/>
    </source>
</evidence>
<dbReference type="GO" id="GO:0006431">
    <property type="term" value="P:methionyl-tRNA aminoacylation"/>
    <property type="evidence" value="ECO:0007669"/>
    <property type="project" value="TreeGrafter"/>
</dbReference>
<reference evidence="7 8" key="1">
    <citation type="submission" date="2017-07" db="EMBL/GenBank/DDBJ databases">
        <title>Mechanisms for carbon and nitrogen cycling indicate functional differentiation within the Candidate Phyla Radiation.</title>
        <authorList>
            <person name="Danczak R.E."/>
            <person name="Johnston M.D."/>
            <person name="Kenah C."/>
            <person name="Slattery M."/>
            <person name="Wrighton K.C."/>
            <person name="Wilkins M.J."/>
        </authorList>
    </citation>
    <scope>NUCLEOTIDE SEQUENCE [LARGE SCALE GENOMIC DNA]</scope>
    <source>
        <strain evidence="7">Athens1014_28</strain>
    </source>
</reference>
<dbReference type="EMBL" id="VMGN01000036">
    <property type="protein sequence ID" value="TSC93630.1"/>
    <property type="molecule type" value="Genomic_DNA"/>
</dbReference>
<dbReference type="InterPro" id="IPR023457">
    <property type="entry name" value="Met-tRNA_synth_2"/>
</dbReference>
<dbReference type="PANTHER" id="PTHR43326:SF1">
    <property type="entry name" value="METHIONINE--TRNA LIGASE, MITOCHONDRIAL"/>
    <property type="match status" value="1"/>
</dbReference>
<gene>
    <name evidence="7" type="ORF">Athens101428_610</name>
</gene>
<evidence type="ECO:0000313" key="7">
    <source>
        <dbReference type="EMBL" id="TSC93630.1"/>
    </source>
</evidence>
<keyword evidence="2" id="KW-0547">Nucleotide-binding</keyword>
<dbReference type="PANTHER" id="PTHR43326">
    <property type="entry name" value="METHIONYL-TRNA SYNTHETASE"/>
    <property type="match status" value="1"/>
</dbReference>
<dbReference type="Gene3D" id="2.170.220.10">
    <property type="match status" value="1"/>
</dbReference>
<keyword evidence="3" id="KW-0067">ATP-binding</keyword>
<proteinExistence type="predicted"/>
<dbReference type="Pfam" id="PF09334">
    <property type="entry name" value="tRNA-synt_1g"/>
    <property type="match status" value="2"/>
</dbReference>
<accession>A0A554LL86</accession>
<evidence type="ECO:0000256" key="2">
    <source>
        <dbReference type="ARBA" id="ARBA00022741"/>
    </source>
</evidence>
<evidence type="ECO:0000256" key="1">
    <source>
        <dbReference type="ARBA" id="ARBA00022598"/>
    </source>
</evidence>
<feature type="domain" description="Methionyl/Leucyl tRNA synthetase" evidence="6">
    <location>
        <begin position="103"/>
        <end position="159"/>
    </location>
</feature>
<evidence type="ECO:0000256" key="3">
    <source>
        <dbReference type="ARBA" id="ARBA00022840"/>
    </source>
</evidence>
<evidence type="ECO:0000256" key="5">
    <source>
        <dbReference type="ARBA" id="ARBA00023146"/>
    </source>
</evidence>
<name>A0A554LL86_9BACT</name>
<comment type="caution">
    <text evidence="7">The sequence shown here is derived from an EMBL/GenBank/DDBJ whole genome shotgun (WGS) entry which is preliminary data.</text>
</comment>
<organism evidence="7 8">
    <name type="scientific">Candidatus Berkelbacteria bacterium Athens1014_28</name>
    <dbReference type="NCBI Taxonomy" id="2017145"/>
    <lineage>
        <taxon>Bacteria</taxon>
        <taxon>Candidatus Berkelbacteria</taxon>
    </lineage>
</organism>
<evidence type="ECO:0000256" key="4">
    <source>
        <dbReference type="ARBA" id="ARBA00022917"/>
    </source>
</evidence>
<dbReference type="InterPro" id="IPR014729">
    <property type="entry name" value="Rossmann-like_a/b/a_fold"/>
</dbReference>
<protein>
    <submittedName>
        <fullName evidence="7">Methionyl-tRNA synthetase</fullName>
    </submittedName>
</protein>
<evidence type="ECO:0000259" key="6">
    <source>
        <dbReference type="Pfam" id="PF09334"/>
    </source>
</evidence>
<dbReference type="GO" id="GO:0005524">
    <property type="term" value="F:ATP binding"/>
    <property type="evidence" value="ECO:0007669"/>
    <property type="project" value="UniProtKB-KW"/>
</dbReference>
<dbReference type="InterPro" id="IPR015413">
    <property type="entry name" value="Methionyl/Leucyl_tRNA_Synth"/>
</dbReference>
<dbReference type="GO" id="GO:0004825">
    <property type="term" value="F:methionine-tRNA ligase activity"/>
    <property type="evidence" value="ECO:0007669"/>
    <property type="project" value="InterPro"/>
</dbReference>
<sequence length="191" mass="22120">MTGVDEHGTKIAEAAKAAGKSPKEFVDNVALRFVESWKKLNINYSEFFRTTNPEHEKEVQELILELQKRGFIEKRKYEGLYCVACEKFLMPDELVDGNCPDHGTKPEKHSEENYFFLLSKFGDKLLKIIESGEFQILPESRRNEVVGKIKSGLEDISISIFQLLLPLRQFLSHARQHQSKKRPLHRGIYKI</sequence>
<dbReference type="Gene3D" id="3.40.50.620">
    <property type="entry name" value="HUPs"/>
    <property type="match status" value="1"/>
</dbReference>
<keyword evidence="5 7" id="KW-0030">Aminoacyl-tRNA synthetase</keyword>